<evidence type="ECO:0000256" key="2">
    <source>
        <dbReference type="ARBA" id="ARBA00023002"/>
    </source>
</evidence>
<comment type="similarity">
    <text evidence="1 4">Belongs to the D-isomer specific 2-hydroxyacid dehydrogenase family.</text>
</comment>
<keyword evidence="2 4" id="KW-0560">Oxidoreductase</keyword>
<dbReference type="EMBL" id="BAABEY010000015">
    <property type="protein sequence ID" value="GAA4436274.1"/>
    <property type="molecule type" value="Genomic_DNA"/>
</dbReference>
<evidence type="ECO:0000256" key="4">
    <source>
        <dbReference type="RuleBase" id="RU003719"/>
    </source>
</evidence>
<feature type="domain" description="D-isomer specific 2-hydroxyacid dehydrogenase NAD-binding" evidence="6">
    <location>
        <begin position="114"/>
        <end position="292"/>
    </location>
</feature>
<evidence type="ECO:0000259" key="5">
    <source>
        <dbReference type="Pfam" id="PF00389"/>
    </source>
</evidence>
<feature type="domain" description="D-isomer specific 2-hydroxyacid dehydrogenase catalytic" evidence="5">
    <location>
        <begin position="11"/>
        <end position="313"/>
    </location>
</feature>
<evidence type="ECO:0000313" key="8">
    <source>
        <dbReference type="Proteomes" id="UP001501508"/>
    </source>
</evidence>
<accession>A0ABP8LUV5</accession>
<comment type="caution">
    <text evidence="7">The sequence shown here is derived from an EMBL/GenBank/DDBJ whole genome shotgun (WGS) entry which is preliminary data.</text>
</comment>
<dbReference type="CDD" id="cd12171">
    <property type="entry name" value="2-Hacid_dh_10"/>
    <property type="match status" value="1"/>
</dbReference>
<proteinExistence type="inferred from homology"/>
<dbReference type="RefSeq" id="WP_345027590.1">
    <property type="nucleotide sequence ID" value="NZ_BAABEY010000015.1"/>
</dbReference>
<evidence type="ECO:0000313" key="7">
    <source>
        <dbReference type="EMBL" id="GAA4436274.1"/>
    </source>
</evidence>
<evidence type="ECO:0000256" key="3">
    <source>
        <dbReference type="ARBA" id="ARBA00023027"/>
    </source>
</evidence>
<dbReference type="InterPro" id="IPR036291">
    <property type="entry name" value="NAD(P)-bd_dom_sf"/>
</dbReference>
<reference evidence="8" key="1">
    <citation type="journal article" date="2019" name="Int. J. Syst. Evol. Microbiol.">
        <title>The Global Catalogue of Microorganisms (GCM) 10K type strain sequencing project: providing services to taxonomists for standard genome sequencing and annotation.</title>
        <authorList>
            <consortium name="The Broad Institute Genomics Platform"/>
            <consortium name="The Broad Institute Genome Sequencing Center for Infectious Disease"/>
            <person name="Wu L."/>
            <person name="Ma J."/>
        </authorList>
    </citation>
    <scope>NUCLEOTIDE SEQUENCE [LARGE SCALE GENOMIC DNA]</scope>
    <source>
        <strain evidence="8">JCM 31920</strain>
    </source>
</reference>
<name>A0ABP8LUV5_9BACT</name>
<dbReference type="PANTHER" id="PTHR42789:SF1">
    <property type="entry name" value="D-ISOMER SPECIFIC 2-HYDROXYACID DEHYDROGENASE FAMILY PROTEIN (AFU_ORTHOLOGUE AFUA_6G10090)"/>
    <property type="match status" value="1"/>
</dbReference>
<dbReference type="SUPFAM" id="SSF52283">
    <property type="entry name" value="Formate/glycerate dehydrogenase catalytic domain-like"/>
    <property type="match status" value="1"/>
</dbReference>
<gene>
    <name evidence="7" type="ORF">GCM10023091_13990</name>
</gene>
<protein>
    <submittedName>
        <fullName evidence="7">2-hydroxyacid dehydrogenase</fullName>
    </submittedName>
</protein>
<dbReference type="SUPFAM" id="SSF51735">
    <property type="entry name" value="NAD(P)-binding Rossmann-fold domains"/>
    <property type="match status" value="1"/>
</dbReference>
<dbReference type="InterPro" id="IPR006140">
    <property type="entry name" value="D-isomer_DH_NAD-bd"/>
</dbReference>
<dbReference type="InterPro" id="IPR050857">
    <property type="entry name" value="D-2-hydroxyacid_DH"/>
</dbReference>
<dbReference type="PROSITE" id="PS00670">
    <property type="entry name" value="D_2_HYDROXYACID_DH_2"/>
    <property type="match status" value="1"/>
</dbReference>
<evidence type="ECO:0000259" key="6">
    <source>
        <dbReference type="Pfam" id="PF02826"/>
    </source>
</evidence>
<dbReference type="Gene3D" id="3.40.50.720">
    <property type="entry name" value="NAD(P)-binding Rossmann-like Domain"/>
    <property type="match status" value="2"/>
</dbReference>
<organism evidence="7 8">
    <name type="scientific">Ravibacter arvi</name>
    <dbReference type="NCBI Taxonomy" id="2051041"/>
    <lineage>
        <taxon>Bacteria</taxon>
        <taxon>Pseudomonadati</taxon>
        <taxon>Bacteroidota</taxon>
        <taxon>Cytophagia</taxon>
        <taxon>Cytophagales</taxon>
        <taxon>Spirosomataceae</taxon>
        <taxon>Ravibacter</taxon>
    </lineage>
</organism>
<dbReference type="PANTHER" id="PTHR42789">
    <property type="entry name" value="D-ISOMER SPECIFIC 2-HYDROXYACID DEHYDROGENASE FAMILY PROTEIN (AFU_ORTHOLOGUE AFUA_6G10090)"/>
    <property type="match status" value="1"/>
</dbReference>
<dbReference type="InterPro" id="IPR029753">
    <property type="entry name" value="D-isomer_DH_CS"/>
</dbReference>
<keyword evidence="3" id="KW-0520">NAD</keyword>
<evidence type="ECO:0000256" key="1">
    <source>
        <dbReference type="ARBA" id="ARBA00005854"/>
    </source>
</evidence>
<dbReference type="Pfam" id="PF00389">
    <property type="entry name" value="2-Hacid_dh"/>
    <property type="match status" value="1"/>
</dbReference>
<dbReference type="Pfam" id="PF02826">
    <property type="entry name" value="2-Hacid_dh_C"/>
    <property type="match status" value="1"/>
</dbReference>
<dbReference type="Proteomes" id="UP001501508">
    <property type="component" value="Unassembled WGS sequence"/>
</dbReference>
<sequence length="331" mass="36514">MIRILLTAPYYEEAREKLAAMFGEVIYKPWKDHGRGYQPDELIGLLEETRAGALITEHDEVTAAVIEAFPDLKFISVCRGTPSNVAVDTATRSGIPVFNTPARNAQAVAEMFIGNLITLMRHTLAGIEWLKEGKWEAGAHTSYLQFKGNEIAGKTIGMVGFGATGQTIANLVKHFPAKVKYYDPYLEAEDPAYEKVTIEEVFATSDVVSVHLPVTPETRGLVGAALIGLMKPDAIFVNTARAVVVERVALLEAIRNNRIRGAILDVFDHEPPDEIDYALIRHPKVLATPHIAGATHEVEDHHADILNNALRAYFVAGDRAVKQWVNRTEKP</sequence>
<dbReference type="InterPro" id="IPR006139">
    <property type="entry name" value="D-isomer_2_OHA_DH_cat_dom"/>
</dbReference>
<keyword evidence="8" id="KW-1185">Reference proteome</keyword>